<sequence length="241" mass="26035">MALTLHSTPFLLTQKPHLLHTKTTPFAIKSQDSSSTSNPSSPSTDPPKPTSQGLGFGSSSSNSPKPKPNPVGIKKKQRGKGERASIIRRAPVEKPEFVSQQEEPLSKEQIRNENAFLLAWLGLGGVILVEGIALAASVECSALKIIALAYILSWGSFILSLAGIRRIKAHTVAEARTSICFSGHEVDSRIAVSHHVPAFADEVSEWGSLVLSFMNDFHHALESNSISVELIPSFITKLRPP</sequence>
<name>A0A7J0GWV4_9ERIC</name>
<feature type="compositionally biased region" description="Low complexity" evidence="1">
    <location>
        <begin position="29"/>
        <end position="43"/>
    </location>
</feature>
<evidence type="ECO:0000313" key="3">
    <source>
        <dbReference type="EMBL" id="GFZ15221.1"/>
    </source>
</evidence>
<evidence type="ECO:0000256" key="1">
    <source>
        <dbReference type="SAM" id="MobiDB-lite"/>
    </source>
</evidence>
<dbReference type="EMBL" id="BJWL01000024">
    <property type="protein sequence ID" value="GFZ15221.1"/>
    <property type="molecule type" value="Genomic_DNA"/>
</dbReference>
<protein>
    <submittedName>
        <fullName evidence="3">Uncharacterized protein</fullName>
    </submittedName>
</protein>
<keyword evidence="2" id="KW-0812">Transmembrane</keyword>
<keyword evidence="2" id="KW-1133">Transmembrane helix</keyword>
<organism evidence="3 4">
    <name type="scientific">Actinidia rufa</name>
    <dbReference type="NCBI Taxonomy" id="165716"/>
    <lineage>
        <taxon>Eukaryota</taxon>
        <taxon>Viridiplantae</taxon>
        <taxon>Streptophyta</taxon>
        <taxon>Embryophyta</taxon>
        <taxon>Tracheophyta</taxon>
        <taxon>Spermatophyta</taxon>
        <taxon>Magnoliopsida</taxon>
        <taxon>eudicotyledons</taxon>
        <taxon>Gunneridae</taxon>
        <taxon>Pentapetalae</taxon>
        <taxon>asterids</taxon>
        <taxon>Ericales</taxon>
        <taxon>Actinidiaceae</taxon>
        <taxon>Actinidia</taxon>
    </lineage>
</organism>
<proteinExistence type="predicted"/>
<keyword evidence="2" id="KW-0472">Membrane</keyword>
<dbReference type="AlphaFoldDB" id="A0A7J0GWV4"/>
<gene>
    <name evidence="3" type="ORF">Acr_24g0014110</name>
</gene>
<keyword evidence="4" id="KW-1185">Reference proteome</keyword>
<dbReference type="PANTHER" id="PTHR37385:SF2">
    <property type="entry name" value="PROTEIN LPA2"/>
    <property type="match status" value="1"/>
</dbReference>
<dbReference type="PANTHER" id="PTHR37385">
    <property type="entry name" value="PROTEIN LOW PSII ACCUMULATION 2, CHLOROPLASTIC"/>
    <property type="match status" value="1"/>
</dbReference>
<comment type="caution">
    <text evidence="3">The sequence shown here is derived from an EMBL/GenBank/DDBJ whole genome shotgun (WGS) entry which is preliminary data.</text>
</comment>
<accession>A0A7J0GWV4</accession>
<dbReference type="GO" id="GO:0009507">
    <property type="term" value="C:chloroplast"/>
    <property type="evidence" value="ECO:0007669"/>
    <property type="project" value="TreeGrafter"/>
</dbReference>
<dbReference type="Proteomes" id="UP000585474">
    <property type="component" value="Unassembled WGS sequence"/>
</dbReference>
<evidence type="ECO:0000256" key="2">
    <source>
        <dbReference type="SAM" id="Phobius"/>
    </source>
</evidence>
<dbReference type="OrthoDB" id="568307at2759"/>
<reference evidence="3 4" key="1">
    <citation type="submission" date="2019-07" db="EMBL/GenBank/DDBJ databases">
        <title>De Novo Assembly of kiwifruit Actinidia rufa.</title>
        <authorList>
            <person name="Sugita-Konishi S."/>
            <person name="Sato K."/>
            <person name="Mori E."/>
            <person name="Abe Y."/>
            <person name="Kisaki G."/>
            <person name="Hamano K."/>
            <person name="Suezawa K."/>
            <person name="Otani M."/>
            <person name="Fukuda T."/>
            <person name="Manabe T."/>
            <person name="Gomi K."/>
            <person name="Tabuchi M."/>
            <person name="Akimitsu K."/>
            <person name="Kataoka I."/>
        </authorList>
    </citation>
    <scope>NUCLEOTIDE SEQUENCE [LARGE SCALE GENOMIC DNA]</scope>
    <source>
        <strain evidence="4">cv. Fuchu</strain>
    </source>
</reference>
<feature type="transmembrane region" description="Helical" evidence="2">
    <location>
        <begin position="115"/>
        <end position="136"/>
    </location>
</feature>
<evidence type="ECO:0000313" key="4">
    <source>
        <dbReference type="Proteomes" id="UP000585474"/>
    </source>
</evidence>
<dbReference type="InterPro" id="IPR038789">
    <property type="entry name" value="LPA2-like"/>
</dbReference>
<feature type="region of interest" description="Disordered" evidence="1">
    <location>
        <begin position="25"/>
        <end position="86"/>
    </location>
</feature>
<feature type="transmembrane region" description="Helical" evidence="2">
    <location>
        <begin position="142"/>
        <end position="164"/>
    </location>
</feature>